<dbReference type="Pfam" id="PF00067">
    <property type="entry name" value="p450"/>
    <property type="match status" value="1"/>
</dbReference>
<dbReference type="HOGENOM" id="CLU_001570_2_3_1"/>
<dbReference type="GO" id="GO:0016705">
    <property type="term" value="F:oxidoreductase activity, acting on paired donors, with incorporation or reduction of molecular oxygen"/>
    <property type="evidence" value="ECO:0007669"/>
    <property type="project" value="InterPro"/>
</dbReference>
<evidence type="ECO:0000256" key="8">
    <source>
        <dbReference type="ARBA" id="ARBA00022989"/>
    </source>
</evidence>
<comment type="cofactor">
    <cofactor evidence="1 14">
        <name>heme</name>
        <dbReference type="ChEBI" id="CHEBI:30413"/>
    </cofactor>
</comment>
<feature type="binding site" description="axial binding residue" evidence="14">
    <location>
        <position position="445"/>
    </location>
    <ligand>
        <name>heme</name>
        <dbReference type="ChEBI" id="CHEBI:30413"/>
    </ligand>
    <ligandPart>
        <name>Fe</name>
        <dbReference type="ChEBI" id="CHEBI:18248"/>
    </ligandPart>
</feature>
<evidence type="ECO:0000256" key="10">
    <source>
        <dbReference type="ARBA" id="ARBA00023004"/>
    </source>
</evidence>
<dbReference type="SUPFAM" id="SSF48264">
    <property type="entry name" value="Cytochrome P450"/>
    <property type="match status" value="1"/>
</dbReference>
<dbReference type="GO" id="GO:0004497">
    <property type="term" value="F:monooxygenase activity"/>
    <property type="evidence" value="ECO:0007669"/>
    <property type="project" value="UniProtKB-KW"/>
</dbReference>
<dbReference type="STRING" id="946122.A0A0C2XDJ1"/>
<dbReference type="InterPro" id="IPR001128">
    <property type="entry name" value="Cyt_P450"/>
</dbReference>
<evidence type="ECO:0000313" key="17">
    <source>
        <dbReference type="Proteomes" id="UP000054549"/>
    </source>
</evidence>
<dbReference type="InParanoid" id="A0A0C2XDJ1"/>
<organism evidence="16 17">
    <name type="scientific">Amanita muscaria (strain Koide BX008)</name>
    <dbReference type="NCBI Taxonomy" id="946122"/>
    <lineage>
        <taxon>Eukaryota</taxon>
        <taxon>Fungi</taxon>
        <taxon>Dikarya</taxon>
        <taxon>Basidiomycota</taxon>
        <taxon>Agaricomycotina</taxon>
        <taxon>Agaricomycetes</taxon>
        <taxon>Agaricomycetidae</taxon>
        <taxon>Agaricales</taxon>
        <taxon>Pluteineae</taxon>
        <taxon>Amanitaceae</taxon>
        <taxon>Amanita</taxon>
    </lineage>
</organism>
<comment type="similarity">
    <text evidence="4 15">Belongs to the cytochrome P450 family.</text>
</comment>
<keyword evidence="11 15" id="KW-0503">Monooxygenase</keyword>
<keyword evidence="6" id="KW-0812">Transmembrane</keyword>
<reference evidence="16 17" key="1">
    <citation type="submission" date="2014-04" db="EMBL/GenBank/DDBJ databases">
        <title>Evolutionary Origins and Diversification of the Mycorrhizal Mutualists.</title>
        <authorList>
            <consortium name="DOE Joint Genome Institute"/>
            <consortium name="Mycorrhizal Genomics Consortium"/>
            <person name="Kohler A."/>
            <person name="Kuo A."/>
            <person name="Nagy L.G."/>
            <person name="Floudas D."/>
            <person name="Copeland A."/>
            <person name="Barry K.W."/>
            <person name="Cichocki N."/>
            <person name="Veneault-Fourrey C."/>
            <person name="LaButti K."/>
            <person name="Lindquist E.A."/>
            <person name="Lipzen A."/>
            <person name="Lundell T."/>
            <person name="Morin E."/>
            <person name="Murat C."/>
            <person name="Riley R."/>
            <person name="Ohm R."/>
            <person name="Sun H."/>
            <person name="Tunlid A."/>
            <person name="Henrissat B."/>
            <person name="Grigoriev I.V."/>
            <person name="Hibbett D.S."/>
            <person name="Martin F."/>
        </authorList>
    </citation>
    <scope>NUCLEOTIDE SEQUENCE [LARGE SCALE GENOMIC DNA]</scope>
    <source>
        <strain evidence="16 17">Koide BX008</strain>
    </source>
</reference>
<gene>
    <name evidence="16" type="ORF">M378DRAFT_23219</name>
</gene>
<evidence type="ECO:0000256" key="9">
    <source>
        <dbReference type="ARBA" id="ARBA00023002"/>
    </source>
</evidence>
<evidence type="ECO:0000256" key="15">
    <source>
        <dbReference type="RuleBase" id="RU000461"/>
    </source>
</evidence>
<keyword evidence="5 14" id="KW-0349">Heme</keyword>
<comment type="subcellular location">
    <subcellularLocation>
        <location evidence="2">Membrane</location>
        <topology evidence="2">Single-pass membrane protein</topology>
    </subcellularLocation>
</comment>
<dbReference type="InterPro" id="IPR036396">
    <property type="entry name" value="Cyt_P450_sf"/>
</dbReference>
<evidence type="ECO:0000256" key="3">
    <source>
        <dbReference type="ARBA" id="ARBA00005179"/>
    </source>
</evidence>
<evidence type="ECO:0000256" key="14">
    <source>
        <dbReference type="PIRSR" id="PIRSR602401-1"/>
    </source>
</evidence>
<evidence type="ECO:0000256" key="12">
    <source>
        <dbReference type="ARBA" id="ARBA00023136"/>
    </source>
</evidence>
<dbReference type="PANTHER" id="PTHR46300:SF2">
    <property type="entry name" value="CYTOCHROME P450 MONOOXYGENASE ALNH-RELATED"/>
    <property type="match status" value="1"/>
</dbReference>
<keyword evidence="9 15" id="KW-0560">Oxidoreductase</keyword>
<keyword evidence="8" id="KW-1133">Transmembrane helix</keyword>
<keyword evidence="13" id="KW-0325">Glycoprotein</keyword>
<protein>
    <recommendedName>
        <fullName evidence="18">Cytochrome P450</fullName>
    </recommendedName>
</protein>
<dbReference type="Gene3D" id="1.10.630.10">
    <property type="entry name" value="Cytochrome P450"/>
    <property type="match status" value="1"/>
</dbReference>
<dbReference type="PANTHER" id="PTHR46300">
    <property type="entry name" value="P450, PUTATIVE (EUROFUNG)-RELATED-RELATED"/>
    <property type="match status" value="1"/>
</dbReference>
<sequence>MIDSKDVAAILLAASLSFISYRVLHARKSHPPYPPGPPPKPLIGNAYDIPFSKAAVRYMEWSKQYNSDIIHLSALNTHIVVLHKMEDVVELMERRSANYSSRPSLTLIKLLGMENITPLVPYGNTLRKQRRILEEGLRKDLTSTYRYIHLEKVHILLGQFLSVPDRYKEHCKMLAASDTVAVAFGHDLVPGQRDEFLEAAEFVASSGSKLFLPGRTLLTVFGFLSYIPPWFPGASTQKLCAEVREAGVRYRNGPFQAVKQKLVLPVVSAGTLKDCVLRRLLERRSTGNGSYADEETMKDVMATFYIAGVETIKTSLLIFILAMTLHPPEQQKAQEEIDRVVGSDRLPTFEDRASLPYVDALYREVLRWQSNGPLGLVHATSQDDIYKGYYIPKGSLVMANVWAITRDEEKYPDPESFLPERFLGADGRVTGDTFTCAFGFGRRVCPGRYLADELVWIMVASVLATFKISKAKDENGNEIDVDPYAFTDTVTSEPLPFKCSIVPRSEQAESLIKGAASLSMQSLKQV</sequence>
<dbReference type="PROSITE" id="PS00086">
    <property type="entry name" value="CYTOCHROME_P450"/>
    <property type="match status" value="1"/>
</dbReference>
<dbReference type="GO" id="GO:0005506">
    <property type="term" value="F:iron ion binding"/>
    <property type="evidence" value="ECO:0007669"/>
    <property type="project" value="InterPro"/>
</dbReference>
<evidence type="ECO:0000256" key="13">
    <source>
        <dbReference type="ARBA" id="ARBA00023180"/>
    </source>
</evidence>
<evidence type="ECO:0000256" key="6">
    <source>
        <dbReference type="ARBA" id="ARBA00022692"/>
    </source>
</evidence>
<keyword evidence="12" id="KW-0472">Membrane</keyword>
<keyword evidence="10 14" id="KW-0408">Iron</keyword>
<dbReference type="GO" id="GO:0016020">
    <property type="term" value="C:membrane"/>
    <property type="evidence" value="ECO:0007669"/>
    <property type="project" value="UniProtKB-SubCell"/>
</dbReference>
<dbReference type="InterPro" id="IPR017972">
    <property type="entry name" value="Cyt_P450_CS"/>
</dbReference>
<proteinExistence type="inferred from homology"/>
<evidence type="ECO:0000256" key="5">
    <source>
        <dbReference type="ARBA" id="ARBA00022617"/>
    </source>
</evidence>
<evidence type="ECO:0000256" key="7">
    <source>
        <dbReference type="ARBA" id="ARBA00022723"/>
    </source>
</evidence>
<dbReference type="InterPro" id="IPR002401">
    <property type="entry name" value="Cyt_P450_E_grp-I"/>
</dbReference>
<keyword evidence="17" id="KW-1185">Reference proteome</keyword>
<keyword evidence="7 14" id="KW-0479">Metal-binding</keyword>
<dbReference type="PRINTS" id="PR00463">
    <property type="entry name" value="EP450I"/>
</dbReference>
<evidence type="ECO:0000256" key="2">
    <source>
        <dbReference type="ARBA" id="ARBA00004167"/>
    </source>
</evidence>
<evidence type="ECO:0008006" key="18">
    <source>
        <dbReference type="Google" id="ProtNLM"/>
    </source>
</evidence>
<dbReference type="Proteomes" id="UP000054549">
    <property type="component" value="Unassembled WGS sequence"/>
</dbReference>
<comment type="pathway">
    <text evidence="3">Secondary metabolite biosynthesis.</text>
</comment>
<dbReference type="InterPro" id="IPR050364">
    <property type="entry name" value="Cytochrome_P450_fung"/>
</dbReference>
<evidence type="ECO:0000313" key="16">
    <source>
        <dbReference type="EMBL" id="KIL66918.1"/>
    </source>
</evidence>
<evidence type="ECO:0000256" key="11">
    <source>
        <dbReference type="ARBA" id="ARBA00023033"/>
    </source>
</evidence>
<dbReference type="AlphaFoldDB" id="A0A0C2XDJ1"/>
<dbReference type="CDD" id="cd11065">
    <property type="entry name" value="CYP64-like"/>
    <property type="match status" value="1"/>
</dbReference>
<dbReference type="EMBL" id="KN818234">
    <property type="protein sequence ID" value="KIL66918.1"/>
    <property type="molecule type" value="Genomic_DNA"/>
</dbReference>
<evidence type="ECO:0000256" key="4">
    <source>
        <dbReference type="ARBA" id="ARBA00010617"/>
    </source>
</evidence>
<name>A0A0C2XDJ1_AMAMK</name>
<accession>A0A0C2XDJ1</accession>
<dbReference type="GO" id="GO:0020037">
    <property type="term" value="F:heme binding"/>
    <property type="evidence" value="ECO:0007669"/>
    <property type="project" value="InterPro"/>
</dbReference>
<evidence type="ECO:0000256" key="1">
    <source>
        <dbReference type="ARBA" id="ARBA00001971"/>
    </source>
</evidence>
<dbReference type="OrthoDB" id="3934656at2759"/>